<keyword evidence="4" id="KW-1185">Reference proteome</keyword>
<dbReference type="InterPro" id="IPR027417">
    <property type="entry name" value="P-loop_NTPase"/>
</dbReference>
<accession>A0A8S4PWN3</accession>
<dbReference type="SUPFAM" id="SSF48452">
    <property type="entry name" value="TPR-like"/>
    <property type="match status" value="1"/>
</dbReference>
<organism evidence="3 4">
    <name type="scientific">Owenia fusiformis</name>
    <name type="common">Polychaete worm</name>
    <dbReference type="NCBI Taxonomy" id="6347"/>
    <lineage>
        <taxon>Eukaryota</taxon>
        <taxon>Metazoa</taxon>
        <taxon>Spiralia</taxon>
        <taxon>Lophotrochozoa</taxon>
        <taxon>Annelida</taxon>
        <taxon>Polychaeta</taxon>
        <taxon>Sedentaria</taxon>
        <taxon>Canalipalpata</taxon>
        <taxon>Sabellida</taxon>
        <taxon>Oweniida</taxon>
        <taxon>Oweniidae</taxon>
        <taxon>Owenia</taxon>
    </lineage>
</organism>
<gene>
    <name evidence="3" type="ORF">OFUS_LOCUS22063</name>
</gene>
<dbReference type="InterPro" id="IPR013092">
    <property type="entry name" value="Connexin_N"/>
</dbReference>
<dbReference type="OrthoDB" id="9833722at2759"/>
<name>A0A8S4PWN3_OWEFU</name>
<dbReference type="InterPro" id="IPR011990">
    <property type="entry name" value="TPR-like_helical_dom_sf"/>
</dbReference>
<evidence type="ECO:0000313" key="3">
    <source>
        <dbReference type="EMBL" id="CAH1797848.1"/>
    </source>
</evidence>
<dbReference type="Gene3D" id="1.20.1440.80">
    <property type="entry name" value="Gap junction channel protein cysteine-rich domain"/>
    <property type="match status" value="1"/>
</dbReference>
<keyword evidence="1" id="KW-0472">Membrane</keyword>
<comment type="caution">
    <text evidence="3">The sequence shown here is derived from an EMBL/GenBank/DDBJ whole genome shotgun (WGS) entry which is preliminary data.</text>
</comment>
<feature type="domain" description="Connexin N-terminal" evidence="2">
    <location>
        <begin position="121"/>
        <end position="206"/>
    </location>
</feature>
<reference evidence="3" key="1">
    <citation type="submission" date="2022-03" db="EMBL/GenBank/DDBJ databases">
        <authorList>
            <person name="Martin C."/>
        </authorList>
    </citation>
    <scope>NUCLEOTIDE SEQUENCE</scope>
</reference>
<evidence type="ECO:0000313" key="4">
    <source>
        <dbReference type="Proteomes" id="UP000749559"/>
    </source>
</evidence>
<dbReference type="Gene3D" id="1.25.40.10">
    <property type="entry name" value="Tetratricopeptide repeat domain"/>
    <property type="match status" value="1"/>
</dbReference>
<feature type="transmembrane region" description="Helical" evidence="1">
    <location>
        <begin position="183"/>
        <end position="205"/>
    </location>
</feature>
<dbReference type="SUPFAM" id="SSF52540">
    <property type="entry name" value="P-loop containing nucleoside triphosphate hydrolases"/>
    <property type="match status" value="1"/>
</dbReference>
<dbReference type="Gene3D" id="3.40.50.300">
    <property type="entry name" value="P-loop containing nucleotide triphosphate hydrolases"/>
    <property type="match status" value="1"/>
</dbReference>
<dbReference type="AlphaFoldDB" id="A0A8S4PWN3"/>
<feature type="transmembrane region" description="Helical" evidence="1">
    <location>
        <begin position="84"/>
        <end position="106"/>
    </location>
</feature>
<evidence type="ECO:0000256" key="1">
    <source>
        <dbReference type="SAM" id="Phobius"/>
    </source>
</evidence>
<keyword evidence="1" id="KW-0812">Transmembrane</keyword>
<sequence length="1111" mass="128187">MECLTTITDKLQPNFFSVCGFLLNILIIPRIGITVVAHTLLFNEGNFLCFLNITSGQYSDDAQTNFNQRCHNAFASKWPPYVHWYTQLVLTIFILSCFYFPCWWTVEHKKPLDKLQANRDKYNRSIGKVPWIYLAQTAARTAVEFIFTVSQVALYGFQIPSRYVCSVDNDTIPCDNLKVTGKVGLFVAMFLLSLLVIGLLIADLYRTIQKFLKGSELSLLPVLCNEGQKYSPISTSAPEPVADFFKCENYTKLEKKLGDQDLVVLTGPPGSGKTQITYYYAKKFQTENVGTMYFKLKSASPEDIIVDCKKVIKFLALDIDIPDSDIDGEDIAHNKITAKRFLRHICEKLGQKTLLIFDGGIFNTACLIKEVFEGSEFINIKVIIILTDQKNMRGFESSKIEVNGYTEQDILVLAKDSPYNEEFELEDLEKLARKLDYSPLGIHAACQYIIDSPGYEIKDFLNRMDEGKKPMTDKVKDIVIEKNYPIPLIDLFELRYKTVCEKYKNDDVLKILNIVAMLSSGPIDFDILDWIVRASCPEKNKPISDHDEKFIKNQLIEVIKEHYLGNVEEISTTGKDDKMHKILNMHNVPKFAITSSWTEDERIKYFLQVLLILDDQVDKDTRRNKDVTLILNQIPHVKHALETDLLSLSRDQHQQVGIQILQIGLQDRLHHMYTQTGLIQYFKQSKSKAKQQFYNLLSNNSYNIYSDEAEHNINEEVRKLLDPQLQNDIVSDAFIKKKAYVINSMVQKLEVPKEPVDFVNELICTRRLNRDDVKLFQRKVSLSNNYLTEAAYNTLVGKGAAIELETMRKVFSLELLVSILYTHGRMYFYQNNRDKDEADEVYEHDLRLAYEISDIIHKEHGIKITTLLLAERNGFLYIDVDSGNEERMNNARGRYTAMLADESEYYEKGLRKIVPKNDRYHQMICQKQLVNYYTLAVEQEQERGNDHEAKKLYEKGCEEATLLLEYIGKEDYHNKAEVFIKIGKLKMTQLNGKILCDGDEVDSKSFNGTKTNYLEEAIDTFKNALELEKDKSQDHQRFDLVVDAHAGLAWALYKRDNKKNNWKNARRHAREAIKICKGKNIRRNIEEKLQRELLSKGSNRLDSVTSVDSNV</sequence>
<dbReference type="Proteomes" id="UP000749559">
    <property type="component" value="Unassembled WGS sequence"/>
</dbReference>
<protein>
    <recommendedName>
        <fullName evidence="2">Connexin N-terminal domain-containing protein</fullName>
    </recommendedName>
</protein>
<feature type="transmembrane region" description="Helical" evidence="1">
    <location>
        <begin position="21"/>
        <end position="42"/>
    </location>
</feature>
<dbReference type="Pfam" id="PF00029">
    <property type="entry name" value="Connexin"/>
    <property type="match status" value="1"/>
</dbReference>
<proteinExistence type="predicted"/>
<dbReference type="InterPro" id="IPR038359">
    <property type="entry name" value="Connexin_N_sf"/>
</dbReference>
<evidence type="ECO:0000259" key="2">
    <source>
        <dbReference type="Pfam" id="PF00029"/>
    </source>
</evidence>
<keyword evidence="1" id="KW-1133">Transmembrane helix</keyword>
<dbReference type="EMBL" id="CAIIXF020000010">
    <property type="protein sequence ID" value="CAH1797848.1"/>
    <property type="molecule type" value="Genomic_DNA"/>
</dbReference>